<evidence type="ECO:0000256" key="11">
    <source>
        <dbReference type="ARBA" id="ARBA00022801"/>
    </source>
</evidence>
<dbReference type="Gene3D" id="3.90.70.10">
    <property type="entry name" value="Cysteine proteinases"/>
    <property type="match status" value="1"/>
</dbReference>
<dbReference type="RefSeq" id="XP_003747581.1">
    <property type="nucleotide sequence ID" value="XM_003747533.2"/>
</dbReference>
<dbReference type="GO" id="GO:0016579">
    <property type="term" value="P:protein deubiquitination"/>
    <property type="evidence" value="ECO:0007669"/>
    <property type="project" value="InterPro"/>
</dbReference>
<name>A0AAJ6W085_9ACAR</name>
<dbReference type="KEGG" id="goe:100908992"/>
<dbReference type="InterPro" id="IPR038765">
    <property type="entry name" value="Papain-like_cys_pep_sf"/>
</dbReference>
<gene>
    <name evidence="16" type="primary">LOC100908992</name>
</gene>
<dbReference type="GO" id="GO:0046872">
    <property type="term" value="F:metal ion binding"/>
    <property type="evidence" value="ECO:0007669"/>
    <property type="project" value="UniProtKB-KW"/>
</dbReference>
<keyword evidence="12" id="KW-0788">Thiol protease</keyword>
<keyword evidence="15" id="KW-1185">Reference proteome</keyword>
<dbReference type="GO" id="GO:0006508">
    <property type="term" value="P:proteolysis"/>
    <property type="evidence" value="ECO:0007669"/>
    <property type="project" value="UniProtKB-KW"/>
</dbReference>
<dbReference type="Gene3D" id="2.30.30.190">
    <property type="entry name" value="CAP Gly-rich-like domain"/>
    <property type="match status" value="1"/>
</dbReference>
<dbReference type="EC" id="3.4.19.12" evidence="5"/>
<feature type="domain" description="USP" evidence="14">
    <location>
        <begin position="184"/>
        <end position="531"/>
    </location>
</feature>
<dbReference type="InterPro" id="IPR036859">
    <property type="entry name" value="CAP-Gly_dom_sf"/>
</dbReference>
<sequence>MDKRFNDIPKPKYVPLEKLIGSREHKMHSNGDHRSPAERADTSGNLQIPYDDFVFEVGSPVGVMLPPDLRLGSNAGGGMAYGVVRWAGYINDEPMLGLEMDEDAFNGGYLNDVFYFECEPGKGFFARPEQCVPDERIQQMTLMDESPHDDHALTVAHDSLPGDFPPLFNVVNSKDLSLLVGRCKGIQGHHNSCYLDATLFAMFTTTSVFDFILDRPREEGDIPEYEEVTRVLKEDIVNSLRVHRFVGAAQVMKLRELLDKLGSVSGLTCEEKDPEEFLNCLTQMLQVEPFLHLSSGQSAHLYQMFVEKDEDLGLPWFQQILEQSFFQQELKLQQMPSVFIVQMPRFGRQFKVYPRVLPSFQLDMTDLLMNSPRPCHICASLAHLECISCYQQTKSIEKSTFCDACYNRKHLRLSSHQASSKRLTVSAGFQDFSSTKHLPRQTMELFALLCIETSHYVAFVKCGQQSNSPWVFFDSMADRQGQNNIPEVVNCDEIYEWLHPEKLVAHPDDRSLPPLVKKIVSDAYMCFYRSNSVAMYN</sequence>
<dbReference type="GO" id="GO:0004843">
    <property type="term" value="F:cysteine-type deubiquitinase activity"/>
    <property type="evidence" value="ECO:0007669"/>
    <property type="project" value="UniProtKB-EC"/>
</dbReference>
<protein>
    <recommendedName>
        <fullName evidence="5">ubiquitinyl hydrolase 1</fullName>
        <ecNumber evidence="5">3.4.19.12</ecNumber>
    </recommendedName>
</protein>
<dbReference type="PANTHER" id="PTHR11830">
    <property type="entry name" value="40S RIBOSOMAL PROTEIN S3A"/>
    <property type="match status" value="1"/>
</dbReference>
<evidence type="ECO:0000256" key="1">
    <source>
        <dbReference type="ARBA" id="ARBA00000707"/>
    </source>
</evidence>
<dbReference type="InterPro" id="IPR000938">
    <property type="entry name" value="CAP-Gly_domain"/>
</dbReference>
<organism evidence="15 16">
    <name type="scientific">Galendromus occidentalis</name>
    <name type="common">western predatory mite</name>
    <dbReference type="NCBI Taxonomy" id="34638"/>
    <lineage>
        <taxon>Eukaryota</taxon>
        <taxon>Metazoa</taxon>
        <taxon>Ecdysozoa</taxon>
        <taxon>Arthropoda</taxon>
        <taxon>Chelicerata</taxon>
        <taxon>Arachnida</taxon>
        <taxon>Acari</taxon>
        <taxon>Parasitiformes</taxon>
        <taxon>Mesostigmata</taxon>
        <taxon>Gamasina</taxon>
        <taxon>Phytoseioidea</taxon>
        <taxon>Phytoseiidae</taxon>
        <taxon>Typhlodrominae</taxon>
        <taxon>Galendromus</taxon>
    </lineage>
</organism>
<evidence type="ECO:0000256" key="7">
    <source>
        <dbReference type="ARBA" id="ARBA00022553"/>
    </source>
</evidence>
<keyword evidence="10" id="KW-0833">Ubl conjugation pathway</keyword>
<evidence type="ECO:0000256" key="12">
    <source>
        <dbReference type="ARBA" id="ARBA00022807"/>
    </source>
</evidence>
<evidence type="ECO:0000313" key="15">
    <source>
        <dbReference type="Proteomes" id="UP000694867"/>
    </source>
</evidence>
<dbReference type="Pfam" id="PF01302">
    <property type="entry name" value="CAP_GLY"/>
    <property type="match status" value="1"/>
</dbReference>
<dbReference type="SMART" id="SM01052">
    <property type="entry name" value="CAP_GLY"/>
    <property type="match status" value="1"/>
</dbReference>
<proteinExistence type="inferred from homology"/>
<evidence type="ECO:0000256" key="10">
    <source>
        <dbReference type="ARBA" id="ARBA00022786"/>
    </source>
</evidence>
<dbReference type="Pfam" id="PF00443">
    <property type="entry name" value="UCH"/>
    <property type="match status" value="1"/>
</dbReference>
<keyword evidence="8" id="KW-0645">Protease</keyword>
<dbReference type="SUPFAM" id="SSF54001">
    <property type="entry name" value="Cysteine proteinases"/>
    <property type="match status" value="1"/>
</dbReference>
<evidence type="ECO:0000256" key="5">
    <source>
        <dbReference type="ARBA" id="ARBA00012759"/>
    </source>
</evidence>
<evidence type="ECO:0000259" key="14">
    <source>
        <dbReference type="PROSITE" id="PS50235"/>
    </source>
</evidence>
<reference evidence="16" key="1">
    <citation type="submission" date="2025-08" db="UniProtKB">
        <authorList>
            <consortium name="RefSeq"/>
        </authorList>
    </citation>
    <scope>IDENTIFICATION</scope>
</reference>
<comment type="similarity">
    <text evidence="4">Belongs to the peptidase C19 family.</text>
</comment>
<dbReference type="InterPro" id="IPR001394">
    <property type="entry name" value="Peptidase_C19_UCH"/>
</dbReference>
<dbReference type="Proteomes" id="UP000694867">
    <property type="component" value="Unplaced"/>
</dbReference>
<comment type="catalytic activity">
    <reaction evidence="1">
        <text>Thiol-dependent hydrolysis of ester, thioester, amide, peptide and isopeptide bonds formed by the C-terminal Gly of ubiquitin (a 76-residue protein attached to proteins as an intracellular targeting signal).</text>
        <dbReference type="EC" id="3.4.19.12"/>
    </reaction>
</comment>
<dbReference type="GeneID" id="100908992"/>
<keyword evidence="6" id="KW-0963">Cytoplasm</keyword>
<dbReference type="CTD" id="1540"/>
<evidence type="ECO:0000256" key="4">
    <source>
        <dbReference type="ARBA" id="ARBA00009085"/>
    </source>
</evidence>
<dbReference type="SUPFAM" id="SSF74924">
    <property type="entry name" value="Cap-Gly domain"/>
    <property type="match status" value="1"/>
</dbReference>
<evidence type="ECO:0000256" key="13">
    <source>
        <dbReference type="ARBA" id="ARBA00022833"/>
    </source>
</evidence>
<evidence type="ECO:0000256" key="3">
    <source>
        <dbReference type="ARBA" id="ARBA00004556"/>
    </source>
</evidence>
<evidence type="ECO:0000256" key="2">
    <source>
        <dbReference type="ARBA" id="ARBA00004300"/>
    </source>
</evidence>
<dbReference type="AlphaFoldDB" id="A0AAJ6W085"/>
<comment type="subcellular location">
    <subcellularLocation>
        <location evidence="2">Cytoplasm</location>
        <location evidence="2">Cytoskeleton</location>
        <location evidence="2">Microtubule organizing center</location>
        <location evidence="2">Centrosome</location>
    </subcellularLocation>
    <subcellularLocation>
        <location evidence="3">Cytoplasm</location>
        <location evidence="3">Perinuclear region</location>
    </subcellularLocation>
</comment>
<evidence type="ECO:0000256" key="6">
    <source>
        <dbReference type="ARBA" id="ARBA00022490"/>
    </source>
</evidence>
<keyword evidence="11 16" id="KW-0378">Hydrolase</keyword>
<evidence type="ECO:0000256" key="9">
    <source>
        <dbReference type="ARBA" id="ARBA00022723"/>
    </source>
</evidence>
<keyword evidence="9" id="KW-0479">Metal-binding</keyword>
<keyword evidence="7" id="KW-0597">Phosphoprotein</keyword>
<dbReference type="GO" id="GO:0005813">
    <property type="term" value="C:centrosome"/>
    <property type="evidence" value="ECO:0007669"/>
    <property type="project" value="UniProtKB-SubCell"/>
</dbReference>
<evidence type="ECO:0000256" key="8">
    <source>
        <dbReference type="ARBA" id="ARBA00022670"/>
    </source>
</evidence>
<evidence type="ECO:0000313" key="16">
    <source>
        <dbReference type="RefSeq" id="XP_003747581.1"/>
    </source>
</evidence>
<dbReference type="GO" id="GO:0048471">
    <property type="term" value="C:perinuclear region of cytoplasm"/>
    <property type="evidence" value="ECO:0007669"/>
    <property type="project" value="UniProtKB-SubCell"/>
</dbReference>
<dbReference type="PROSITE" id="PS50235">
    <property type="entry name" value="USP_3"/>
    <property type="match status" value="1"/>
</dbReference>
<keyword evidence="13" id="KW-0862">Zinc</keyword>
<accession>A0AAJ6W085</accession>
<dbReference type="InterPro" id="IPR028889">
    <property type="entry name" value="USP"/>
</dbReference>